<gene>
    <name evidence="1" type="ORF">T10_3361</name>
</gene>
<evidence type="ECO:0000313" key="1">
    <source>
        <dbReference type="EMBL" id="KRZ80685.1"/>
    </source>
</evidence>
<keyword evidence="2" id="KW-1185">Reference proteome</keyword>
<name>A0A0V1N9M4_9BILA</name>
<dbReference type="Proteomes" id="UP000054843">
    <property type="component" value="Unassembled WGS sequence"/>
</dbReference>
<proteinExistence type="predicted"/>
<evidence type="ECO:0000313" key="2">
    <source>
        <dbReference type="Proteomes" id="UP000054843"/>
    </source>
</evidence>
<organism evidence="1 2">
    <name type="scientific">Trichinella papuae</name>
    <dbReference type="NCBI Taxonomy" id="268474"/>
    <lineage>
        <taxon>Eukaryota</taxon>
        <taxon>Metazoa</taxon>
        <taxon>Ecdysozoa</taxon>
        <taxon>Nematoda</taxon>
        <taxon>Enoplea</taxon>
        <taxon>Dorylaimia</taxon>
        <taxon>Trichinellida</taxon>
        <taxon>Trichinellidae</taxon>
        <taxon>Trichinella</taxon>
    </lineage>
</organism>
<sequence length="69" mass="7523">MSSTGTIPNHSIYQNFRRVVSSGSSPFIRKTLASEDCFGSVLPQTIQPRRVSTATDPLVAILMRPVTNS</sequence>
<reference evidence="1 2" key="1">
    <citation type="submission" date="2015-01" db="EMBL/GenBank/DDBJ databases">
        <title>Evolution of Trichinella species and genotypes.</title>
        <authorList>
            <person name="Korhonen P.K."/>
            <person name="Edoardo P."/>
            <person name="Giuseppe L.R."/>
            <person name="Gasser R.B."/>
        </authorList>
    </citation>
    <scope>NUCLEOTIDE SEQUENCE [LARGE SCALE GENOMIC DNA]</scope>
    <source>
        <strain evidence="1">ISS1980</strain>
    </source>
</reference>
<dbReference type="EMBL" id="JYDO01000001">
    <property type="protein sequence ID" value="KRZ80685.1"/>
    <property type="molecule type" value="Genomic_DNA"/>
</dbReference>
<accession>A0A0V1N9M4</accession>
<protein>
    <submittedName>
        <fullName evidence="1">Uncharacterized protein</fullName>
    </submittedName>
</protein>
<comment type="caution">
    <text evidence="1">The sequence shown here is derived from an EMBL/GenBank/DDBJ whole genome shotgun (WGS) entry which is preliminary data.</text>
</comment>
<dbReference type="AlphaFoldDB" id="A0A0V1N9M4"/>